<dbReference type="EMBL" id="JAKZGS010000003">
    <property type="protein sequence ID" value="MCH7397383.1"/>
    <property type="molecule type" value="Genomic_DNA"/>
</dbReference>
<evidence type="ECO:0000313" key="5">
    <source>
        <dbReference type="EMBL" id="MCH7397383.1"/>
    </source>
</evidence>
<protein>
    <submittedName>
        <fullName evidence="5">OmpH family outer membrane protein</fullName>
    </submittedName>
</protein>
<keyword evidence="6" id="KW-1185">Reference proteome</keyword>
<feature type="chain" id="PRO_5045445560" evidence="4">
    <location>
        <begin position="23"/>
        <end position="184"/>
    </location>
</feature>
<evidence type="ECO:0000256" key="3">
    <source>
        <dbReference type="SAM" id="Coils"/>
    </source>
</evidence>
<reference evidence="5" key="1">
    <citation type="submission" date="2022-03" db="EMBL/GenBank/DDBJ databases">
        <title>De novo assembled genomes of Belliella spp. (Cyclobacteriaceae) strains.</title>
        <authorList>
            <person name="Szabo A."/>
            <person name="Korponai K."/>
            <person name="Felfoldi T."/>
        </authorList>
    </citation>
    <scope>NUCLEOTIDE SEQUENCE</scope>
    <source>
        <strain evidence="5">DSM 107340</strain>
    </source>
</reference>
<keyword evidence="3" id="KW-0175">Coiled coil</keyword>
<dbReference type="Gene3D" id="3.30.910.20">
    <property type="entry name" value="Skp domain"/>
    <property type="match status" value="1"/>
</dbReference>
<dbReference type="Pfam" id="PF03938">
    <property type="entry name" value="OmpH"/>
    <property type="match status" value="1"/>
</dbReference>
<comment type="similarity">
    <text evidence="1">Belongs to the Skp family.</text>
</comment>
<dbReference type="PANTHER" id="PTHR35089:SF1">
    <property type="entry name" value="CHAPERONE PROTEIN SKP"/>
    <property type="match status" value="1"/>
</dbReference>
<dbReference type="PANTHER" id="PTHR35089">
    <property type="entry name" value="CHAPERONE PROTEIN SKP"/>
    <property type="match status" value="1"/>
</dbReference>
<dbReference type="InterPro" id="IPR005632">
    <property type="entry name" value="Chaperone_Skp"/>
</dbReference>
<evidence type="ECO:0000256" key="4">
    <source>
        <dbReference type="SAM" id="SignalP"/>
    </source>
</evidence>
<accession>A0ABS9UL79</accession>
<gene>
    <name evidence="5" type="ORF">MM236_05260</name>
</gene>
<organism evidence="5 6">
    <name type="scientific">Belliella calami</name>
    <dbReference type="NCBI Taxonomy" id="2923436"/>
    <lineage>
        <taxon>Bacteria</taxon>
        <taxon>Pseudomonadati</taxon>
        <taxon>Bacteroidota</taxon>
        <taxon>Cytophagia</taxon>
        <taxon>Cytophagales</taxon>
        <taxon>Cyclobacteriaceae</taxon>
        <taxon>Belliella</taxon>
    </lineage>
</organism>
<evidence type="ECO:0000256" key="2">
    <source>
        <dbReference type="ARBA" id="ARBA00022729"/>
    </source>
</evidence>
<sequence length="184" mass="20689">MMKAKFILSAIAIFCVGFVAQAQDVKIGYTNVELIMDLMPEMEQIGADIQDYSQQLQTQVQTKTGDFQRQVQAYEQAAQTMTEEARNTKVQELTKLQQDLQKYQEDTQVSYQRKLQELLEPVQTKVFNAINAVAAENNYTHIFSESAGQSPVLLYTRDDDKFTELVLTKLGIPIPQGGVQGGSN</sequence>
<dbReference type="RefSeq" id="WP_241273897.1">
    <property type="nucleotide sequence ID" value="NZ_JAKZGS010000003.1"/>
</dbReference>
<keyword evidence="2 4" id="KW-0732">Signal</keyword>
<dbReference type="SMART" id="SM00935">
    <property type="entry name" value="OmpH"/>
    <property type="match status" value="1"/>
</dbReference>
<name>A0ABS9UL79_9BACT</name>
<dbReference type="Proteomes" id="UP001165488">
    <property type="component" value="Unassembled WGS sequence"/>
</dbReference>
<proteinExistence type="inferred from homology"/>
<comment type="caution">
    <text evidence="5">The sequence shown here is derived from an EMBL/GenBank/DDBJ whole genome shotgun (WGS) entry which is preliminary data.</text>
</comment>
<feature type="signal peptide" evidence="4">
    <location>
        <begin position="1"/>
        <end position="22"/>
    </location>
</feature>
<feature type="coiled-coil region" evidence="3">
    <location>
        <begin position="71"/>
        <end position="106"/>
    </location>
</feature>
<dbReference type="InterPro" id="IPR024930">
    <property type="entry name" value="Skp_dom_sf"/>
</dbReference>
<evidence type="ECO:0000313" key="6">
    <source>
        <dbReference type="Proteomes" id="UP001165488"/>
    </source>
</evidence>
<evidence type="ECO:0000256" key="1">
    <source>
        <dbReference type="ARBA" id="ARBA00009091"/>
    </source>
</evidence>
<dbReference type="SUPFAM" id="SSF111384">
    <property type="entry name" value="OmpH-like"/>
    <property type="match status" value="1"/>
</dbReference>